<name>A0ABW1GIR7_9ACTN</name>
<sequence length="91" mass="9306">MRMRTFTRALAIGALAVPALIGCAGLASADEGLDANFGKGQFVANENGAGVADTNSVVSPDGVQHTSFWIWSDDNGVSGSFNGSGATWKKS</sequence>
<dbReference type="PROSITE" id="PS51257">
    <property type="entry name" value="PROKAR_LIPOPROTEIN"/>
    <property type="match status" value="1"/>
</dbReference>
<protein>
    <submittedName>
        <fullName evidence="2">Uncharacterized protein</fullName>
    </submittedName>
</protein>
<proteinExistence type="predicted"/>
<evidence type="ECO:0000313" key="3">
    <source>
        <dbReference type="Proteomes" id="UP001596200"/>
    </source>
</evidence>
<keyword evidence="1" id="KW-0732">Signal</keyword>
<feature type="chain" id="PRO_5046517962" evidence="1">
    <location>
        <begin position="30"/>
        <end position="91"/>
    </location>
</feature>
<comment type="caution">
    <text evidence="2">The sequence shown here is derived from an EMBL/GenBank/DDBJ whole genome shotgun (WGS) entry which is preliminary data.</text>
</comment>
<accession>A0ABW1GIR7</accession>
<dbReference type="RefSeq" id="WP_093545943.1">
    <property type="nucleotide sequence ID" value="NZ_BAAATU010000076.1"/>
</dbReference>
<feature type="signal peptide" evidence="1">
    <location>
        <begin position="1"/>
        <end position="29"/>
    </location>
</feature>
<evidence type="ECO:0000313" key="2">
    <source>
        <dbReference type="EMBL" id="MFC5914694.1"/>
    </source>
</evidence>
<gene>
    <name evidence="2" type="ORF">ACFP1B_14830</name>
</gene>
<reference evidence="3" key="1">
    <citation type="journal article" date="2019" name="Int. J. Syst. Evol. Microbiol.">
        <title>The Global Catalogue of Microorganisms (GCM) 10K type strain sequencing project: providing services to taxonomists for standard genome sequencing and annotation.</title>
        <authorList>
            <consortium name="The Broad Institute Genomics Platform"/>
            <consortium name="The Broad Institute Genome Sequencing Center for Infectious Disease"/>
            <person name="Wu L."/>
            <person name="Ma J."/>
        </authorList>
    </citation>
    <scope>NUCLEOTIDE SEQUENCE [LARGE SCALE GENOMIC DNA]</scope>
    <source>
        <strain evidence="3">JCM 4147</strain>
    </source>
</reference>
<dbReference type="EMBL" id="JBHSPU010000014">
    <property type="protein sequence ID" value="MFC5914694.1"/>
    <property type="molecule type" value="Genomic_DNA"/>
</dbReference>
<organism evidence="2 3">
    <name type="scientific">Streptomyces pulveraceus</name>
    <dbReference type="NCBI Taxonomy" id="68258"/>
    <lineage>
        <taxon>Bacteria</taxon>
        <taxon>Bacillati</taxon>
        <taxon>Actinomycetota</taxon>
        <taxon>Actinomycetes</taxon>
        <taxon>Kitasatosporales</taxon>
        <taxon>Streptomycetaceae</taxon>
        <taxon>Streptomyces</taxon>
    </lineage>
</organism>
<evidence type="ECO:0000256" key="1">
    <source>
        <dbReference type="SAM" id="SignalP"/>
    </source>
</evidence>
<dbReference type="Proteomes" id="UP001596200">
    <property type="component" value="Unassembled WGS sequence"/>
</dbReference>
<keyword evidence="3" id="KW-1185">Reference proteome</keyword>